<keyword evidence="3" id="KW-1185">Reference proteome</keyword>
<keyword evidence="1" id="KW-0812">Transmembrane</keyword>
<gene>
    <name evidence="2" type="ORF">SAMN03080598_00675</name>
</gene>
<dbReference type="Proteomes" id="UP000236736">
    <property type="component" value="Unassembled WGS sequence"/>
</dbReference>
<dbReference type="RefSeq" id="WP_103923384.1">
    <property type="nucleotide sequence ID" value="NZ_FNVR01000002.1"/>
</dbReference>
<keyword evidence="1" id="KW-0472">Membrane</keyword>
<sequence>MDTFQHIRQLKQSLDSYPLRRMGMSFFSILSFFLLPYFPTAQLHARQSDLPKESVQFSIPKTLYLAGEKIWFEAEVKSGTNSSPSKVLYAELVDRYSNSVAYTKVPLESGMALNYLLLSDAIPSDHYLLRIYTRISPYLDLDLGIAQQFVTVINPKIPPKLVEGASTSRAGEISTTADFGKLSKPKPKAGETFALAFEQEKQLVASGISIFNPYLPDEQQQYKSSEVYASLAQKSLLPELFGHIVESKVPNADTTLTYFLSLHGSQSALFTDRADEKGQILFDAGGLSHWDRLIIQLEDGAEMEGLEIVSPVINTKFSPSFQFPTLSIEPTDLEFLNLLQKASAIEAYYLENYEQDSLEVVTGFVADHTFLLDDYTRFETVETVVREYIPSVFVRTQNKKKVFRLVNEAVKSVFETNPLILIDAMPVFDSDLLSGFNPKFLSKLEVLNREFYLNDRTYPGVLSFTSYENNFGLYPLAPSARFFDYFGLQPKIELDKAQFSKPMVLGKFPDYRTVLFWGNSETETIQASSMSGTYMLWVRFLDDSGKFQVSKRKFDITP</sequence>
<name>A0A1H5T3V4_9BACT</name>
<feature type="transmembrane region" description="Helical" evidence="1">
    <location>
        <begin position="21"/>
        <end position="38"/>
    </location>
</feature>
<evidence type="ECO:0000313" key="2">
    <source>
        <dbReference type="EMBL" id="SEF57466.1"/>
    </source>
</evidence>
<organism evidence="2 3">
    <name type="scientific">Algoriphagus boritolerans DSM 17298 = JCM 18970</name>
    <dbReference type="NCBI Taxonomy" id="1120964"/>
    <lineage>
        <taxon>Bacteria</taxon>
        <taxon>Pseudomonadati</taxon>
        <taxon>Bacteroidota</taxon>
        <taxon>Cytophagia</taxon>
        <taxon>Cytophagales</taxon>
        <taxon>Cyclobacteriaceae</taxon>
        <taxon>Algoriphagus</taxon>
    </lineage>
</organism>
<accession>A0A1H5T3V4</accession>
<reference evidence="3" key="1">
    <citation type="submission" date="2016-10" db="EMBL/GenBank/DDBJ databases">
        <authorList>
            <person name="Varghese N."/>
            <person name="Submissions S."/>
        </authorList>
    </citation>
    <scope>NUCLEOTIDE SEQUENCE [LARGE SCALE GENOMIC DNA]</scope>
    <source>
        <strain evidence="3">DSM 17298</strain>
    </source>
</reference>
<proteinExistence type="predicted"/>
<dbReference type="EMBL" id="FNVR01000002">
    <property type="protein sequence ID" value="SEF57466.1"/>
    <property type="molecule type" value="Genomic_DNA"/>
</dbReference>
<protein>
    <submittedName>
        <fullName evidence="2">Uncharacterized protein</fullName>
    </submittedName>
</protein>
<dbReference type="STRING" id="1120964.GCA_001313265_03729"/>
<evidence type="ECO:0000313" key="3">
    <source>
        <dbReference type="Proteomes" id="UP000236736"/>
    </source>
</evidence>
<dbReference type="AlphaFoldDB" id="A0A1H5T3V4"/>
<keyword evidence="1" id="KW-1133">Transmembrane helix</keyword>
<dbReference type="OrthoDB" id="679547at2"/>
<evidence type="ECO:0000256" key="1">
    <source>
        <dbReference type="SAM" id="Phobius"/>
    </source>
</evidence>